<dbReference type="NCBIfam" id="NF007831">
    <property type="entry name" value="PRK10542.1"/>
    <property type="match status" value="1"/>
</dbReference>
<dbReference type="InterPro" id="IPR036282">
    <property type="entry name" value="Glutathione-S-Trfase_C_sf"/>
</dbReference>
<dbReference type="InterPro" id="IPR010987">
    <property type="entry name" value="Glutathione-S-Trfase_C-like"/>
</dbReference>
<dbReference type="AlphaFoldDB" id="A0A9Q8Q4U8"/>
<dbReference type="EC" id="2.5.1.18" evidence="1"/>
<dbReference type="PANTHER" id="PTHR44051:SF8">
    <property type="entry name" value="GLUTATHIONE S-TRANSFERASE GSTA"/>
    <property type="match status" value="1"/>
</dbReference>
<proteinExistence type="predicted"/>
<dbReference type="InterPro" id="IPR004046">
    <property type="entry name" value="GST_C"/>
</dbReference>
<dbReference type="SFLD" id="SFLDG00358">
    <property type="entry name" value="Main_(cytGST)"/>
    <property type="match status" value="1"/>
</dbReference>
<dbReference type="Proteomes" id="UP000829116">
    <property type="component" value="Chromosome"/>
</dbReference>
<dbReference type="Pfam" id="PF13409">
    <property type="entry name" value="GST_N_2"/>
    <property type="match status" value="1"/>
</dbReference>
<dbReference type="SUPFAM" id="SSF52833">
    <property type="entry name" value="Thioredoxin-like"/>
    <property type="match status" value="1"/>
</dbReference>
<dbReference type="Gene3D" id="1.20.1050.10">
    <property type="match status" value="1"/>
</dbReference>
<dbReference type="CDD" id="cd03057">
    <property type="entry name" value="GST_N_Beta"/>
    <property type="match status" value="1"/>
</dbReference>
<dbReference type="PROSITE" id="PS50405">
    <property type="entry name" value="GST_CTER"/>
    <property type="match status" value="1"/>
</dbReference>
<dbReference type="Gene3D" id="3.40.30.10">
    <property type="entry name" value="Glutaredoxin"/>
    <property type="match status" value="1"/>
</dbReference>
<keyword evidence="1" id="KW-0808">Transferase</keyword>
<dbReference type="Pfam" id="PF00043">
    <property type="entry name" value="GST_C"/>
    <property type="match status" value="1"/>
</dbReference>
<dbReference type="InterPro" id="IPR036249">
    <property type="entry name" value="Thioredoxin-like_sf"/>
</dbReference>
<protein>
    <submittedName>
        <fullName evidence="1">Glutathione transferase GstA</fullName>
        <ecNumber evidence="1">2.5.1.18</ecNumber>
    </submittedName>
</protein>
<dbReference type="RefSeq" id="WP_047255575.1">
    <property type="nucleotide sequence ID" value="NZ_CAWMFK010000002.1"/>
</dbReference>
<reference evidence="1" key="1">
    <citation type="submission" date="2022-03" db="EMBL/GenBank/DDBJ databases">
        <title>ESBL-producing Moellerella wisconsensis and Escherichia marmotae isolated from wild game meat.</title>
        <authorList>
            <person name="Biggel M."/>
        </authorList>
    </citation>
    <scope>NUCLEOTIDE SEQUENCE</scope>
    <source>
        <strain evidence="1">W51</strain>
    </source>
</reference>
<dbReference type="PANTHER" id="PTHR44051">
    <property type="entry name" value="GLUTATHIONE S-TRANSFERASE-RELATED"/>
    <property type="match status" value="1"/>
</dbReference>
<dbReference type="InterPro" id="IPR040079">
    <property type="entry name" value="Glutathione_S-Trfase"/>
</dbReference>
<dbReference type="SFLD" id="SFLDG01150">
    <property type="entry name" value="Main.1:_Beta-like"/>
    <property type="match status" value="1"/>
</dbReference>
<dbReference type="SFLD" id="SFLDS00019">
    <property type="entry name" value="Glutathione_Transferase_(cytos"/>
    <property type="match status" value="1"/>
</dbReference>
<dbReference type="SUPFAM" id="SSF47616">
    <property type="entry name" value="GST C-terminal domain-like"/>
    <property type="match status" value="1"/>
</dbReference>
<name>A0A9Q8Q4U8_9GAMM</name>
<organism evidence="1 2">
    <name type="scientific">Moellerella wisconsensis</name>
    <dbReference type="NCBI Taxonomy" id="158849"/>
    <lineage>
        <taxon>Bacteria</taxon>
        <taxon>Pseudomonadati</taxon>
        <taxon>Pseudomonadota</taxon>
        <taxon>Gammaproteobacteria</taxon>
        <taxon>Enterobacterales</taxon>
        <taxon>Morganellaceae</taxon>
        <taxon>Moellerella</taxon>
    </lineage>
</organism>
<dbReference type="GO" id="GO:0004364">
    <property type="term" value="F:glutathione transferase activity"/>
    <property type="evidence" value="ECO:0007669"/>
    <property type="project" value="UniProtKB-EC"/>
</dbReference>
<dbReference type="EMBL" id="CP093245">
    <property type="protein sequence ID" value="UNH32039.1"/>
    <property type="molecule type" value="Genomic_DNA"/>
</dbReference>
<evidence type="ECO:0000313" key="1">
    <source>
        <dbReference type="EMBL" id="UNH32039.1"/>
    </source>
</evidence>
<dbReference type="InterPro" id="IPR004045">
    <property type="entry name" value="Glutathione_S-Trfase_N"/>
</dbReference>
<dbReference type="PROSITE" id="PS50404">
    <property type="entry name" value="GST_NTER"/>
    <property type="match status" value="1"/>
</dbReference>
<accession>A0A9Q8Q4U8</accession>
<gene>
    <name evidence="1" type="primary">gstA</name>
    <name evidence="1" type="ORF">MNY72_07085</name>
</gene>
<sequence>MKLYYSPGACSLSPHIILREVGIDFSIERVDLKTKTTEHGVDFNTINSKGQVPFLVLDSGDTLSEGAVIVQYIADQKPARNLIAEKGTLQRYHQLEMLNYISTELHKSFAPLFTPGTPEEYKHSVRTNLIKKFAYLDQILAQQNYICGEHFTVADAYLFTVSGWNKLVGIDISALNHLQKYLAKINQRPEVQKALQIEGLI</sequence>
<dbReference type="CDD" id="cd03188">
    <property type="entry name" value="GST_C_Beta"/>
    <property type="match status" value="1"/>
</dbReference>
<evidence type="ECO:0000313" key="2">
    <source>
        <dbReference type="Proteomes" id="UP000829116"/>
    </source>
</evidence>